<organism evidence="9 10">
    <name type="scientific">Lacticaseibacillus manihotivorans DSM 13343 = JCM 12514</name>
    <dbReference type="NCBI Taxonomy" id="1423769"/>
    <lineage>
        <taxon>Bacteria</taxon>
        <taxon>Bacillati</taxon>
        <taxon>Bacillota</taxon>
        <taxon>Bacilli</taxon>
        <taxon>Lactobacillales</taxon>
        <taxon>Lactobacillaceae</taxon>
        <taxon>Lacticaseibacillus</taxon>
    </lineage>
</organism>
<dbReference type="AlphaFoldDB" id="A0A0R1QVL9"/>
<dbReference type="OrthoDB" id="9761532at2"/>
<evidence type="ECO:0000256" key="7">
    <source>
        <dbReference type="ARBA" id="ARBA00022997"/>
    </source>
</evidence>
<dbReference type="SUPFAM" id="SSF53187">
    <property type="entry name" value="Zn-dependent exopeptidases"/>
    <property type="match status" value="1"/>
</dbReference>
<keyword evidence="7" id="KW-0224">Dipeptidase</keyword>
<dbReference type="GO" id="GO:0006508">
    <property type="term" value="P:proteolysis"/>
    <property type="evidence" value="ECO:0007669"/>
    <property type="project" value="UniProtKB-KW"/>
</dbReference>
<evidence type="ECO:0000256" key="8">
    <source>
        <dbReference type="ARBA" id="ARBA00023049"/>
    </source>
</evidence>
<dbReference type="PANTHER" id="PTHR43808:SF31">
    <property type="entry name" value="N-ACETYL-L-CITRULLINE DEACETYLASE"/>
    <property type="match status" value="1"/>
</dbReference>
<evidence type="ECO:0000313" key="10">
    <source>
        <dbReference type="Proteomes" id="UP000051790"/>
    </source>
</evidence>
<dbReference type="EMBL" id="AZEU01000127">
    <property type="protein sequence ID" value="KRL45387.1"/>
    <property type="molecule type" value="Genomic_DNA"/>
</dbReference>
<evidence type="ECO:0000256" key="2">
    <source>
        <dbReference type="ARBA" id="ARBA00006247"/>
    </source>
</evidence>
<dbReference type="GO" id="GO:0008270">
    <property type="term" value="F:zinc ion binding"/>
    <property type="evidence" value="ECO:0007669"/>
    <property type="project" value="InterPro"/>
</dbReference>
<dbReference type="SUPFAM" id="SSF55031">
    <property type="entry name" value="Bacterial exopeptidase dimerisation domain"/>
    <property type="match status" value="1"/>
</dbReference>
<dbReference type="InterPro" id="IPR050072">
    <property type="entry name" value="Peptidase_M20A"/>
</dbReference>
<dbReference type="Pfam" id="PF01546">
    <property type="entry name" value="Peptidase_M20"/>
    <property type="match status" value="1"/>
</dbReference>
<dbReference type="GO" id="GO:0008777">
    <property type="term" value="F:acetylornithine deacetylase activity"/>
    <property type="evidence" value="ECO:0007669"/>
    <property type="project" value="TreeGrafter"/>
</dbReference>
<keyword evidence="5" id="KW-0378">Hydrolase</keyword>
<keyword evidence="8" id="KW-0482">Metalloprotease</keyword>
<dbReference type="InterPro" id="IPR002933">
    <property type="entry name" value="Peptidase_M20"/>
</dbReference>
<dbReference type="Gene3D" id="3.40.630.10">
    <property type="entry name" value="Zn peptidases"/>
    <property type="match status" value="2"/>
</dbReference>
<dbReference type="NCBIfam" id="TIGR01887">
    <property type="entry name" value="dipeptidaselike"/>
    <property type="match status" value="1"/>
</dbReference>
<comment type="caution">
    <text evidence="9">The sequence shown here is derived from an EMBL/GenBank/DDBJ whole genome shotgun (WGS) entry which is preliminary data.</text>
</comment>
<sequence length="439" mass="47598">MFTATQLQALIAAHRDEFFKDLASIIAIPSVKGPAAPHAPFGLAPRQVLDAVVALGQAYGFKAQVVSDAMAYVQWGDNDQNYLGVVGHLDVVAAGDGWTSDPITLTKRGDRWYARGVLDNKGPAISCLFGLKLLKDAGLQPQRTIRLIFGSDEESGSADVPMYLAQEAPPTFGWTPDCKYPVVYGERGIVNYRVETPLPTDTLAQLGDFQGAQGKAFVPDELSVEINGHELSVKGRRSPSNAPEMGINALTLISKQVVEGHLADGALQEYFTWFDQALRDQHFGQGLGIDFSDEDSGRLIVTPYLMERTDTGIALELAMRYPVTVSEAQVTEGLQQHVPAGSKITVVRSMPGTMHDPHDPHLAILSQAYGELTGLDPTPVTTTGATYARVMPNIIAFGPSFPGQKGIAHKEDEWMDEGDLLMNMTIYTLAMSRLLEKGV</sequence>
<protein>
    <submittedName>
        <fullName evidence="9">Dipeptidase</fullName>
    </submittedName>
</protein>
<dbReference type="RefSeq" id="WP_056963400.1">
    <property type="nucleotide sequence ID" value="NZ_AZEU01000127.1"/>
</dbReference>
<keyword evidence="10" id="KW-1185">Reference proteome</keyword>
<dbReference type="PANTHER" id="PTHR43808">
    <property type="entry name" value="ACETYLORNITHINE DEACETYLASE"/>
    <property type="match status" value="1"/>
</dbReference>
<dbReference type="InterPro" id="IPR010964">
    <property type="entry name" value="M20A_pepV-rel"/>
</dbReference>
<gene>
    <name evidence="9" type="ORF">FD01_GL000713</name>
</gene>
<evidence type="ECO:0000256" key="4">
    <source>
        <dbReference type="ARBA" id="ARBA00022723"/>
    </source>
</evidence>
<dbReference type="Proteomes" id="UP000051790">
    <property type="component" value="Unassembled WGS sequence"/>
</dbReference>
<dbReference type="PATRIC" id="fig|1423769.4.peg.760"/>
<evidence type="ECO:0000256" key="5">
    <source>
        <dbReference type="ARBA" id="ARBA00022801"/>
    </source>
</evidence>
<evidence type="ECO:0000313" key="9">
    <source>
        <dbReference type="EMBL" id="KRL45387.1"/>
    </source>
</evidence>
<evidence type="ECO:0000256" key="6">
    <source>
        <dbReference type="ARBA" id="ARBA00022833"/>
    </source>
</evidence>
<comment type="cofactor">
    <cofactor evidence="1">
        <name>Zn(2+)</name>
        <dbReference type="ChEBI" id="CHEBI:29105"/>
    </cofactor>
</comment>
<dbReference type="GO" id="GO:0006526">
    <property type="term" value="P:L-arginine biosynthetic process"/>
    <property type="evidence" value="ECO:0007669"/>
    <property type="project" value="TreeGrafter"/>
</dbReference>
<keyword evidence="6" id="KW-0862">Zinc</keyword>
<evidence type="ECO:0000256" key="1">
    <source>
        <dbReference type="ARBA" id="ARBA00001947"/>
    </source>
</evidence>
<accession>A0A0R1QVL9</accession>
<proteinExistence type="inferred from homology"/>
<dbReference type="InterPro" id="IPR036264">
    <property type="entry name" value="Bact_exopeptidase_dim_dom"/>
</dbReference>
<reference evidence="9 10" key="1">
    <citation type="journal article" date="2015" name="Genome Announc.">
        <title>Expanding the biotechnology potential of lactobacilli through comparative genomics of 213 strains and associated genera.</title>
        <authorList>
            <person name="Sun Z."/>
            <person name="Harris H.M."/>
            <person name="McCann A."/>
            <person name="Guo C."/>
            <person name="Argimon S."/>
            <person name="Zhang W."/>
            <person name="Yang X."/>
            <person name="Jeffery I.B."/>
            <person name="Cooney J.C."/>
            <person name="Kagawa T.F."/>
            <person name="Liu W."/>
            <person name="Song Y."/>
            <person name="Salvetti E."/>
            <person name="Wrobel A."/>
            <person name="Rasinkangas P."/>
            <person name="Parkhill J."/>
            <person name="Rea M.C."/>
            <person name="O'Sullivan O."/>
            <person name="Ritari J."/>
            <person name="Douillard F.P."/>
            <person name="Paul Ross R."/>
            <person name="Yang R."/>
            <person name="Briner A.E."/>
            <person name="Felis G.E."/>
            <person name="de Vos W.M."/>
            <person name="Barrangou R."/>
            <person name="Klaenhammer T.R."/>
            <person name="Caufield P.W."/>
            <person name="Cui Y."/>
            <person name="Zhang H."/>
            <person name="O'Toole P.W."/>
        </authorList>
    </citation>
    <scope>NUCLEOTIDE SEQUENCE [LARGE SCALE GENOMIC DNA]</scope>
    <source>
        <strain evidence="9 10">DSM 13343</strain>
    </source>
</reference>
<comment type="similarity">
    <text evidence="2">Belongs to the peptidase M20A family.</text>
</comment>
<dbReference type="Gene3D" id="3.30.70.360">
    <property type="match status" value="2"/>
</dbReference>
<name>A0A0R1QVL9_9LACO</name>
<keyword evidence="4" id="KW-0479">Metal-binding</keyword>
<dbReference type="GO" id="GO:0008237">
    <property type="term" value="F:metallopeptidase activity"/>
    <property type="evidence" value="ECO:0007669"/>
    <property type="project" value="UniProtKB-KW"/>
</dbReference>
<keyword evidence="3" id="KW-0645">Protease</keyword>
<evidence type="ECO:0000256" key="3">
    <source>
        <dbReference type="ARBA" id="ARBA00022670"/>
    </source>
</evidence>
<dbReference type="GO" id="GO:0016805">
    <property type="term" value="F:dipeptidase activity"/>
    <property type="evidence" value="ECO:0007669"/>
    <property type="project" value="UniProtKB-KW"/>
</dbReference>